<gene>
    <name evidence="2" type="ORF">Pflav_080030</name>
</gene>
<reference evidence="2 3" key="1">
    <citation type="submission" date="2020-03" db="EMBL/GenBank/DDBJ databases">
        <title>Whole genome shotgun sequence of Phytohabitans flavus NBRC 107702.</title>
        <authorList>
            <person name="Komaki H."/>
            <person name="Tamura T."/>
        </authorList>
    </citation>
    <scope>NUCLEOTIDE SEQUENCE [LARGE SCALE GENOMIC DNA]</scope>
    <source>
        <strain evidence="2 3">NBRC 107702</strain>
    </source>
</reference>
<dbReference type="AlphaFoldDB" id="A0A6F8Y6E5"/>
<protein>
    <submittedName>
        <fullName evidence="2">Uncharacterized protein</fullName>
    </submittedName>
</protein>
<accession>A0A6F8Y6E5</accession>
<evidence type="ECO:0000313" key="3">
    <source>
        <dbReference type="Proteomes" id="UP000502508"/>
    </source>
</evidence>
<dbReference type="EMBL" id="AP022870">
    <property type="protein sequence ID" value="BCB81593.1"/>
    <property type="molecule type" value="Genomic_DNA"/>
</dbReference>
<dbReference type="KEGG" id="pfla:Pflav_080030"/>
<feature type="compositionally biased region" description="Low complexity" evidence="1">
    <location>
        <begin position="98"/>
        <end position="110"/>
    </location>
</feature>
<keyword evidence="3" id="KW-1185">Reference proteome</keyword>
<evidence type="ECO:0000256" key="1">
    <source>
        <dbReference type="SAM" id="MobiDB-lite"/>
    </source>
</evidence>
<dbReference type="Proteomes" id="UP000502508">
    <property type="component" value="Chromosome"/>
</dbReference>
<evidence type="ECO:0000313" key="2">
    <source>
        <dbReference type="EMBL" id="BCB81593.1"/>
    </source>
</evidence>
<reference evidence="2 3" key="2">
    <citation type="submission" date="2020-03" db="EMBL/GenBank/DDBJ databases">
        <authorList>
            <person name="Ichikawa N."/>
            <person name="Kimura A."/>
            <person name="Kitahashi Y."/>
            <person name="Uohara A."/>
        </authorList>
    </citation>
    <scope>NUCLEOTIDE SEQUENCE [LARGE SCALE GENOMIC DNA]</scope>
    <source>
        <strain evidence="2 3">NBRC 107702</strain>
    </source>
</reference>
<sequence length="406" mass="44396">MSVDNADFTVPPVVSQLAALERWLTDAFSTDGPPPPDERLAAWRQMLNAADRARSALRELAIEVRQAGGAPPPVPWPADPFAVEEVEAAAAELELESQSESPPESGSAEPIVESKPVEPPPRPEELFRQRLATVWTDDGSYEMYAAALLPDPDGATYAELWRALHLADLRVPGTRQVGAGAVAALAAAQEEYAEVAGEQAAWQLDLAPEPLADEKLVGLLPETIDPARRQLLDFAAQVSWLLENDRTLRHGLADLPSGELQEVDGLVQRSHRAYLEGALENLAKAEPGSAEEFDALLRIDELLRGVVPVPLPAQESWWMNQLDHSLQLLIDHPGGTMVRPPDVPRPYRPAFTGTNWSSGELLMRVRKEQVHLMKPVSDKPGDVVWILRLPSKGKPGRVVQIPSGLR</sequence>
<dbReference type="RefSeq" id="WP_173041398.1">
    <property type="nucleotide sequence ID" value="NZ_AP022870.1"/>
</dbReference>
<name>A0A6F8Y6E5_9ACTN</name>
<organism evidence="2 3">
    <name type="scientific">Phytohabitans flavus</name>
    <dbReference type="NCBI Taxonomy" id="1076124"/>
    <lineage>
        <taxon>Bacteria</taxon>
        <taxon>Bacillati</taxon>
        <taxon>Actinomycetota</taxon>
        <taxon>Actinomycetes</taxon>
        <taxon>Micromonosporales</taxon>
        <taxon>Micromonosporaceae</taxon>
    </lineage>
</organism>
<feature type="region of interest" description="Disordered" evidence="1">
    <location>
        <begin position="92"/>
        <end position="124"/>
    </location>
</feature>
<proteinExistence type="predicted"/>